<keyword evidence="1" id="KW-0732">Signal</keyword>
<evidence type="ECO:0000313" key="3">
    <source>
        <dbReference type="Proteomes" id="UP000198233"/>
    </source>
</evidence>
<gene>
    <name evidence="2" type="ORF">CFF01_00320</name>
</gene>
<feature type="signal peptide" evidence="1">
    <location>
        <begin position="1"/>
        <end position="19"/>
    </location>
</feature>
<dbReference type="Proteomes" id="UP000198233">
    <property type="component" value="Chromosome"/>
</dbReference>
<name>A0AAC9TXF5_9GAMM</name>
<sequence>MYRGILLAIGLVASGVSLADDFQVSSQITLQDELLGTPTLLVNQAQAEYVMLGEQYRFSVNVTQHNEAQVLVDFSLSGKGYDTQSQVLIDLDKAVVLDFDDQQFRFLINKVSG</sequence>
<evidence type="ECO:0008006" key="4">
    <source>
        <dbReference type="Google" id="ProtNLM"/>
    </source>
</evidence>
<evidence type="ECO:0000313" key="2">
    <source>
        <dbReference type="EMBL" id="ASJ95157.1"/>
    </source>
</evidence>
<dbReference type="RefSeq" id="WP_088903497.1">
    <property type="nucleotide sequence ID" value="NZ_CP022272.1"/>
</dbReference>
<reference evidence="2 3" key="1">
    <citation type="submission" date="2017-06" db="EMBL/GenBank/DDBJ databases">
        <title>Complete genome sequence of Shewanella marisflavi EP1 associated with anaerobic 2,4-dinitrotoluene reduction and salt tolerance.</title>
        <authorList>
            <person name="Huang J."/>
        </authorList>
    </citation>
    <scope>NUCLEOTIDE SEQUENCE [LARGE SCALE GENOMIC DNA]</scope>
    <source>
        <strain evidence="2 3">EP1</strain>
    </source>
</reference>
<protein>
    <recommendedName>
        <fullName evidence="4">DUF2057 domain-containing protein</fullName>
    </recommendedName>
</protein>
<proteinExistence type="predicted"/>
<dbReference type="KEGG" id="smav:CFF01_00320"/>
<dbReference type="EMBL" id="CP022272">
    <property type="protein sequence ID" value="ASJ95157.1"/>
    <property type="molecule type" value="Genomic_DNA"/>
</dbReference>
<dbReference type="AlphaFoldDB" id="A0AAC9TXF5"/>
<organism evidence="2 3">
    <name type="scientific">Shewanella marisflavi</name>
    <dbReference type="NCBI Taxonomy" id="260364"/>
    <lineage>
        <taxon>Bacteria</taxon>
        <taxon>Pseudomonadati</taxon>
        <taxon>Pseudomonadota</taxon>
        <taxon>Gammaproteobacteria</taxon>
        <taxon>Alteromonadales</taxon>
        <taxon>Shewanellaceae</taxon>
        <taxon>Shewanella</taxon>
    </lineage>
</organism>
<accession>A0AAC9TXF5</accession>
<feature type="chain" id="PRO_5041922971" description="DUF2057 domain-containing protein" evidence="1">
    <location>
        <begin position="20"/>
        <end position="113"/>
    </location>
</feature>
<evidence type="ECO:0000256" key="1">
    <source>
        <dbReference type="SAM" id="SignalP"/>
    </source>
</evidence>